<feature type="region of interest" description="Disordered" evidence="1">
    <location>
        <begin position="69"/>
        <end position="88"/>
    </location>
</feature>
<keyword evidence="3" id="KW-1185">Reference proteome</keyword>
<evidence type="ECO:0000256" key="1">
    <source>
        <dbReference type="SAM" id="MobiDB-lite"/>
    </source>
</evidence>
<protein>
    <submittedName>
        <fullName evidence="2">Uncharacterized protein</fullName>
    </submittedName>
</protein>
<sequence>MVAESRVKNRLISGVTQPLVVCSSLLRVVHLGYHGRRSLRVVYIAHSRTSLSLFLSVFAHSRSEFPECRHMTSPSITGRSPPRGNSSPYGGGHEFLTILRSYPKEDGKKMRIDRFVLFSFLFDGVSPDLSSSSHVRIETKRTF</sequence>
<organism evidence="2 3">
    <name type="scientific">Ladona fulva</name>
    <name type="common">Scarce chaser dragonfly</name>
    <name type="synonym">Libellula fulva</name>
    <dbReference type="NCBI Taxonomy" id="123851"/>
    <lineage>
        <taxon>Eukaryota</taxon>
        <taxon>Metazoa</taxon>
        <taxon>Ecdysozoa</taxon>
        <taxon>Arthropoda</taxon>
        <taxon>Hexapoda</taxon>
        <taxon>Insecta</taxon>
        <taxon>Pterygota</taxon>
        <taxon>Palaeoptera</taxon>
        <taxon>Odonata</taxon>
        <taxon>Epiprocta</taxon>
        <taxon>Anisoptera</taxon>
        <taxon>Libelluloidea</taxon>
        <taxon>Libellulidae</taxon>
        <taxon>Ladona</taxon>
    </lineage>
</organism>
<dbReference type="AlphaFoldDB" id="A0A8K0JWD5"/>
<evidence type="ECO:0000313" key="3">
    <source>
        <dbReference type="Proteomes" id="UP000792457"/>
    </source>
</evidence>
<comment type="caution">
    <text evidence="2">The sequence shown here is derived from an EMBL/GenBank/DDBJ whole genome shotgun (WGS) entry which is preliminary data.</text>
</comment>
<dbReference type="Proteomes" id="UP000792457">
    <property type="component" value="Unassembled WGS sequence"/>
</dbReference>
<dbReference type="EMBL" id="KZ308168">
    <property type="protein sequence ID" value="KAG8223613.1"/>
    <property type="molecule type" value="Genomic_DNA"/>
</dbReference>
<proteinExistence type="predicted"/>
<reference evidence="2" key="2">
    <citation type="submission" date="2017-10" db="EMBL/GenBank/DDBJ databases">
        <title>Ladona fulva Genome sequencing and assembly.</title>
        <authorList>
            <person name="Murali S."/>
            <person name="Richards S."/>
            <person name="Bandaranaike D."/>
            <person name="Bellair M."/>
            <person name="Blankenburg K."/>
            <person name="Chao H."/>
            <person name="Dinh H."/>
            <person name="Doddapaneni H."/>
            <person name="Dugan-Rocha S."/>
            <person name="Elkadiri S."/>
            <person name="Gnanaolivu R."/>
            <person name="Hernandez B."/>
            <person name="Skinner E."/>
            <person name="Javaid M."/>
            <person name="Lee S."/>
            <person name="Li M."/>
            <person name="Ming W."/>
            <person name="Munidasa M."/>
            <person name="Muniz J."/>
            <person name="Nguyen L."/>
            <person name="Hughes D."/>
            <person name="Osuji N."/>
            <person name="Pu L.-L."/>
            <person name="Puazo M."/>
            <person name="Qu C."/>
            <person name="Quiroz J."/>
            <person name="Raj R."/>
            <person name="Weissenberger G."/>
            <person name="Xin Y."/>
            <person name="Zou X."/>
            <person name="Han Y."/>
            <person name="Worley K."/>
            <person name="Muzny D."/>
            <person name="Gibbs R."/>
        </authorList>
    </citation>
    <scope>NUCLEOTIDE SEQUENCE</scope>
    <source>
        <strain evidence="2">Sampled in the wild</strain>
    </source>
</reference>
<evidence type="ECO:0000313" key="2">
    <source>
        <dbReference type="EMBL" id="KAG8223613.1"/>
    </source>
</evidence>
<accession>A0A8K0JWD5</accession>
<reference evidence="2" key="1">
    <citation type="submission" date="2013-04" db="EMBL/GenBank/DDBJ databases">
        <authorList>
            <person name="Qu J."/>
            <person name="Murali S.C."/>
            <person name="Bandaranaike D."/>
            <person name="Bellair M."/>
            <person name="Blankenburg K."/>
            <person name="Chao H."/>
            <person name="Dinh H."/>
            <person name="Doddapaneni H."/>
            <person name="Downs B."/>
            <person name="Dugan-Rocha S."/>
            <person name="Elkadiri S."/>
            <person name="Gnanaolivu R.D."/>
            <person name="Hernandez B."/>
            <person name="Javaid M."/>
            <person name="Jayaseelan J.C."/>
            <person name="Lee S."/>
            <person name="Li M."/>
            <person name="Ming W."/>
            <person name="Munidasa M."/>
            <person name="Muniz J."/>
            <person name="Nguyen L."/>
            <person name="Ongeri F."/>
            <person name="Osuji N."/>
            <person name="Pu L.-L."/>
            <person name="Puazo M."/>
            <person name="Qu C."/>
            <person name="Quiroz J."/>
            <person name="Raj R."/>
            <person name="Weissenberger G."/>
            <person name="Xin Y."/>
            <person name="Zou X."/>
            <person name="Han Y."/>
            <person name="Richards S."/>
            <person name="Worley K."/>
            <person name="Muzny D."/>
            <person name="Gibbs R."/>
        </authorList>
    </citation>
    <scope>NUCLEOTIDE SEQUENCE</scope>
    <source>
        <strain evidence="2">Sampled in the wild</strain>
    </source>
</reference>
<feature type="compositionally biased region" description="Polar residues" evidence="1">
    <location>
        <begin position="72"/>
        <end position="88"/>
    </location>
</feature>
<gene>
    <name evidence="2" type="ORF">J437_LFUL003481</name>
</gene>
<name>A0A8K0JWD5_LADFU</name>